<keyword evidence="1" id="KW-0812">Transmembrane</keyword>
<organism evidence="2 3">
    <name type="scientific">Halorubrum trueperi</name>
    <dbReference type="NCBI Taxonomy" id="2004704"/>
    <lineage>
        <taxon>Archaea</taxon>
        <taxon>Methanobacteriati</taxon>
        <taxon>Methanobacteriota</taxon>
        <taxon>Stenosarchaea group</taxon>
        <taxon>Halobacteria</taxon>
        <taxon>Halobacteriales</taxon>
        <taxon>Haloferacaceae</taxon>
        <taxon>Halorubrum</taxon>
    </lineage>
</organism>
<accession>A0ABD5URR7</accession>
<evidence type="ECO:0000313" key="3">
    <source>
        <dbReference type="Proteomes" id="UP001596333"/>
    </source>
</evidence>
<evidence type="ECO:0008006" key="4">
    <source>
        <dbReference type="Google" id="ProtNLM"/>
    </source>
</evidence>
<evidence type="ECO:0000256" key="1">
    <source>
        <dbReference type="SAM" id="Phobius"/>
    </source>
</evidence>
<reference evidence="2 3" key="1">
    <citation type="journal article" date="2019" name="Int. J. Syst. Evol. Microbiol.">
        <title>The Global Catalogue of Microorganisms (GCM) 10K type strain sequencing project: providing services to taxonomists for standard genome sequencing and annotation.</title>
        <authorList>
            <consortium name="The Broad Institute Genomics Platform"/>
            <consortium name="The Broad Institute Genome Sequencing Center for Infectious Disease"/>
            <person name="Wu L."/>
            <person name="Ma J."/>
        </authorList>
    </citation>
    <scope>NUCLEOTIDE SEQUENCE [LARGE SCALE GENOMIC DNA]</scope>
    <source>
        <strain evidence="2 3">Y73</strain>
    </source>
</reference>
<keyword evidence="1" id="KW-1133">Transmembrane helix</keyword>
<evidence type="ECO:0000313" key="2">
    <source>
        <dbReference type="EMBL" id="MFC6890037.1"/>
    </source>
</evidence>
<sequence>MSLQQYRKLTGILSVIAGVGILGIALAQPNFRTVLWGLFAISLGLFGWFKN</sequence>
<dbReference type="RefSeq" id="WP_343777575.1">
    <property type="nucleotide sequence ID" value="NZ_JBHSXI010000016.1"/>
</dbReference>
<gene>
    <name evidence="2" type="ORF">ACFQEY_13600</name>
</gene>
<feature type="transmembrane region" description="Helical" evidence="1">
    <location>
        <begin position="33"/>
        <end position="49"/>
    </location>
</feature>
<feature type="transmembrane region" description="Helical" evidence="1">
    <location>
        <begin position="9"/>
        <end position="27"/>
    </location>
</feature>
<keyword evidence="1" id="KW-0472">Membrane</keyword>
<keyword evidence="3" id="KW-1185">Reference proteome</keyword>
<dbReference type="Proteomes" id="UP001596333">
    <property type="component" value="Unassembled WGS sequence"/>
</dbReference>
<protein>
    <recommendedName>
        <fullName evidence="4">DUF2892 domain-containing protein</fullName>
    </recommendedName>
</protein>
<proteinExistence type="predicted"/>
<name>A0ABD5URR7_9EURY</name>
<dbReference type="AlphaFoldDB" id="A0ABD5URR7"/>
<dbReference type="EMBL" id="JBHSXI010000016">
    <property type="protein sequence ID" value="MFC6890037.1"/>
    <property type="molecule type" value="Genomic_DNA"/>
</dbReference>
<comment type="caution">
    <text evidence="2">The sequence shown here is derived from an EMBL/GenBank/DDBJ whole genome shotgun (WGS) entry which is preliminary data.</text>
</comment>